<feature type="compositionally biased region" description="Low complexity" evidence="1">
    <location>
        <begin position="98"/>
        <end position="108"/>
    </location>
</feature>
<dbReference type="eggNOG" id="ENOG502SISQ">
    <property type="taxonomic scope" value="Eukaryota"/>
</dbReference>
<sequence>MNAEWELKEVPPALAELRDTLTRLLEPKTGASLDSAPSERTLEERKLDYVHLEQGAEPRSQTSTNKSISLFLARNRARNDASNRNEFLYTRAKRRRVSPSSPNSSDDNALYTPSCARADAKPVDRDVMMKFDVARNEEGPLRRTVAKSEMSAITSTVGGTQERRSGVEENAAVSAEKYPALDVRLKDIEAHLAVRYVPSPPVSLLHRLQFLEDHIVRLEREYPPWAALHFSQPRRGWPPPPRATPLIVPSHLTSTSTLTSSAATPNAAVGNGSSAAAIETSKAGVEHEAKGKAKSRTAKSSLHRAVMERLEVQKAIGDLKGDGASY</sequence>
<gene>
    <name evidence="2" type="ORF">HETIRDRAFT_427828</name>
</gene>
<dbReference type="OrthoDB" id="5531344at2759"/>
<dbReference type="GeneID" id="20674231"/>
<evidence type="ECO:0000313" key="3">
    <source>
        <dbReference type="Proteomes" id="UP000030671"/>
    </source>
</evidence>
<keyword evidence="3" id="KW-1185">Reference proteome</keyword>
<dbReference type="KEGG" id="hir:HETIRDRAFT_427828"/>
<feature type="region of interest" description="Disordered" evidence="1">
    <location>
        <begin position="142"/>
        <end position="171"/>
    </location>
</feature>
<dbReference type="HOGENOM" id="CLU_032498_0_0_1"/>
<reference evidence="2 3" key="1">
    <citation type="journal article" date="2012" name="New Phytol.">
        <title>Insight into trade-off between wood decay and parasitism from the genome of a fungal forest pathogen.</title>
        <authorList>
            <person name="Olson A."/>
            <person name="Aerts A."/>
            <person name="Asiegbu F."/>
            <person name="Belbahri L."/>
            <person name="Bouzid O."/>
            <person name="Broberg A."/>
            <person name="Canback B."/>
            <person name="Coutinho P.M."/>
            <person name="Cullen D."/>
            <person name="Dalman K."/>
            <person name="Deflorio G."/>
            <person name="van Diepen L.T."/>
            <person name="Dunand C."/>
            <person name="Duplessis S."/>
            <person name="Durling M."/>
            <person name="Gonthier P."/>
            <person name="Grimwood J."/>
            <person name="Fossdal C.G."/>
            <person name="Hansson D."/>
            <person name="Henrissat B."/>
            <person name="Hietala A."/>
            <person name="Himmelstrand K."/>
            <person name="Hoffmeister D."/>
            <person name="Hogberg N."/>
            <person name="James T.Y."/>
            <person name="Karlsson M."/>
            <person name="Kohler A."/>
            <person name="Kues U."/>
            <person name="Lee Y.H."/>
            <person name="Lin Y.C."/>
            <person name="Lind M."/>
            <person name="Lindquist E."/>
            <person name="Lombard V."/>
            <person name="Lucas S."/>
            <person name="Lunden K."/>
            <person name="Morin E."/>
            <person name="Murat C."/>
            <person name="Park J."/>
            <person name="Raffaello T."/>
            <person name="Rouze P."/>
            <person name="Salamov A."/>
            <person name="Schmutz J."/>
            <person name="Solheim H."/>
            <person name="Stahlberg J."/>
            <person name="Velez H."/>
            <person name="de Vries R.P."/>
            <person name="Wiebenga A."/>
            <person name="Woodward S."/>
            <person name="Yakovlev I."/>
            <person name="Garbelotto M."/>
            <person name="Martin F."/>
            <person name="Grigoriev I.V."/>
            <person name="Stenlid J."/>
        </authorList>
    </citation>
    <scope>NUCLEOTIDE SEQUENCE [LARGE SCALE GENOMIC DNA]</scope>
    <source>
        <strain evidence="2 3">TC 32-1</strain>
    </source>
</reference>
<accession>W4K6M4</accession>
<organism evidence="2 3">
    <name type="scientific">Heterobasidion irregulare (strain TC 32-1)</name>
    <dbReference type="NCBI Taxonomy" id="747525"/>
    <lineage>
        <taxon>Eukaryota</taxon>
        <taxon>Fungi</taxon>
        <taxon>Dikarya</taxon>
        <taxon>Basidiomycota</taxon>
        <taxon>Agaricomycotina</taxon>
        <taxon>Agaricomycetes</taxon>
        <taxon>Russulales</taxon>
        <taxon>Bondarzewiaceae</taxon>
        <taxon>Heterobasidion</taxon>
        <taxon>Heterobasidion annosum species complex</taxon>
    </lineage>
</organism>
<evidence type="ECO:0000313" key="2">
    <source>
        <dbReference type="EMBL" id="ETW80995.1"/>
    </source>
</evidence>
<feature type="compositionally biased region" description="Basic and acidic residues" evidence="1">
    <location>
        <begin position="40"/>
        <end position="56"/>
    </location>
</feature>
<protein>
    <submittedName>
        <fullName evidence="2">Uncharacterized protein</fullName>
    </submittedName>
</protein>
<dbReference type="RefSeq" id="XP_009547680.1">
    <property type="nucleotide sequence ID" value="XM_009549385.1"/>
</dbReference>
<feature type="region of interest" description="Disordered" evidence="1">
    <location>
        <begin position="27"/>
        <end position="66"/>
    </location>
</feature>
<feature type="region of interest" description="Disordered" evidence="1">
    <location>
        <begin position="83"/>
        <end position="112"/>
    </location>
</feature>
<dbReference type="Proteomes" id="UP000030671">
    <property type="component" value="Unassembled WGS sequence"/>
</dbReference>
<proteinExistence type="predicted"/>
<dbReference type="InParanoid" id="W4K6M4"/>
<dbReference type="STRING" id="747525.W4K6M4"/>
<dbReference type="AlphaFoldDB" id="W4K6M4"/>
<feature type="region of interest" description="Disordered" evidence="1">
    <location>
        <begin position="279"/>
        <end position="302"/>
    </location>
</feature>
<evidence type="ECO:0000256" key="1">
    <source>
        <dbReference type="SAM" id="MobiDB-lite"/>
    </source>
</evidence>
<dbReference type="EMBL" id="KI925459">
    <property type="protein sequence ID" value="ETW80995.1"/>
    <property type="molecule type" value="Genomic_DNA"/>
</dbReference>
<name>W4K6M4_HETIT</name>